<sequence>MSLSYLTPLTCRPQARARGYLWRAAVRRARADFEELVRELDGTLAHLRWRDAPVSIPHFTDTDGPLQSPAAPHCPETQAPERLTEDAGEEGQRPPHQPFPQKVEAERDGLGVQKEGPLPRVWSPGIPAGGGVDQTHADGGGRSHREDGRGSVGDCTTSTVWSSEEADTAFAPSHGGPQQQSLAQDVPRTPEALRHHRNALSMELLWLQQAIASRKKVK</sequence>
<evidence type="ECO:0000256" key="1">
    <source>
        <dbReference type="SAM" id="MobiDB-lite"/>
    </source>
</evidence>
<keyword evidence="3" id="KW-1185">Reference proteome</keyword>
<evidence type="ECO:0008006" key="4">
    <source>
        <dbReference type="Google" id="ProtNLM"/>
    </source>
</evidence>
<feature type="region of interest" description="Disordered" evidence="1">
    <location>
        <begin position="82"/>
        <end position="101"/>
    </location>
</feature>
<reference evidence="2" key="1">
    <citation type="journal article" date="2023" name="Front. Mar. Sci.">
        <title>A new Merluccius polli reference genome to investigate the effects of global change in West African waters.</title>
        <authorList>
            <person name="Mateo J.L."/>
            <person name="Blanco-Fernandez C."/>
            <person name="Garcia-Vazquez E."/>
            <person name="Machado-Schiaffino G."/>
        </authorList>
    </citation>
    <scope>NUCLEOTIDE SEQUENCE</scope>
    <source>
        <strain evidence="2">C29</strain>
        <tissue evidence="2">Fin</tissue>
    </source>
</reference>
<accession>A0AA47N7R1</accession>
<feature type="region of interest" description="Disordered" evidence="1">
    <location>
        <begin position="113"/>
        <end position="156"/>
    </location>
</feature>
<dbReference type="PROSITE" id="PS50096">
    <property type="entry name" value="IQ"/>
    <property type="match status" value="1"/>
</dbReference>
<comment type="caution">
    <text evidence="2">The sequence shown here is derived from an EMBL/GenBank/DDBJ whole genome shotgun (WGS) entry which is preliminary data.</text>
</comment>
<proteinExistence type="predicted"/>
<protein>
    <recommendedName>
        <fullName evidence="4">IQ domain-containing protein C</fullName>
    </recommendedName>
</protein>
<dbReference type="PANTHER" id="PTHR16049">
    <property type="entry name" value="IQ DOMAIN-CONTAINING PROTEIN C"/>
    <property type="match status" value="1"/>
</dbReference>
<name>A0AA47N7R1_MERPO</name>
<evidence type="ECO:0000313" key="3">
    <source>
        <dbReference type="Proteomes" id="UP001174136"/>
    </source>
</evidence>
<dbReference type="AlphaFoldDB" id="A0AA47N7R1"/>
<gene>
    <name evidence="2" type="ORF">N1851_004972</name>
</gene>
<dbReference type="PANTHER" id="PTHR16049:SF8">
    <property type="entry name" value="IQ DOMAIN-CONTAINING PROTEIN C"/>
    <property type="match status" value="1"/>
</dbReference>
<feature type="region of interest" description="Disordered" evidence="1">
    <location>
        <begin position="168"/>
        <end position="192"/>
    </location>
</feature>
<dbReference type="EMBL" id="JAOPHQ010000852">
    <property type="protein sequence ID" value="KAK0153379.1"/>
    <property type="molecule type" value="Genomic_DNA"/>
</dbReference>
<feature type="compositionally biased region" description="Basic and acidic residues" evidence="1">
    <location>
        <begin position="135"/>
        <end position="149"/>
    </location>
</feature>
<dbReference type="InterPro" id="IPR042506">
    <property type="entry name" value="IQCC"/>
</dbReference>
<evidence type="ECO:0000313" key="2">
    <source>
        <dbReference type="EMBL" id="KAK0153379.1"/>
    </source>
</evidence>
<feature type="region of interest" description="Disordered" evidence="1">
    <location>
        <begin position="58"/>
        <end position="77"/>
    </location>
</feature>
<dbReference type="Proteomes" id="UP001174136">
    <property type="component" value="Unassembled WGS sequence"/>
</dbReference>
<feature type="compositionally biased region" description="Basic and acidic residues" evidence="1">
    <location>
        <begin position="82"/>
        <end position="93"/>
    </location>
</feature>
<organism evidence="2 3">
    <name type="scientific">Merluccius polli</name>
    <name type="common">Benguela hake</name>
    <name type="synonym">Merluccius cadenati</name>
    <dbReference type="NCBI Taxonomy" id="89951"/>
    <lineage>
        <taxon>Eukaryota</taxon>
        <taxon>Metazoa</taxon>
        <taxon>Chordata</taxon>
        <taxon>Craniata</taxon>
        <taxon>Vertebrata</taxon>
        <taxon>Euteleostomi</taxon>
        <taxon>Actinopterygii</taxon>
        <taxon>Neopterygii</taxon>
        <taxon>Teleostei</taxon>
        <taxon>Neoteleostei</taxon>
        <taxon>Acanthomorphata</taxon>
        <taxon>Zeiogadaria</taxon>
        <taxon>Gadariae</taxon>
        <taxon>Gadiformes</taxon>
        <taxon>Gadoidei</taxon>
        <taxon>Merlucciidae</taxon>
        <taxon>Merluccius</taxon>
    </lineage>
</organism>